<dbReference type="PANTHER" id="PTHR34701">
    <property type="entry name" value="TRANSCRIPTIONAL REGULATOR MRAZ"/>
    <property type="match status" value="1"/>
</dbReference>
<accession>A0A7C3N8S0</accession>
<comment type="subcellular location">
    <subcellularLocation>
        <location evidence="7">Cytoplasm</location>
        <location evidence="7">Nucleoid</location>
    </subcellularLocation>
</comment>
<proteinExistence type="inferred from homology"/>
<dbReference type="AlphaFoldDB" id="A0A7C3N8S0"/>
<evidence type="ECO:0000256" key="5">
    <source>
        <dbReference type="ARBA" id="ARBA00023125"/>
    </source>
</evidence>
<feature type="domain" description="SpoVT-AbrB" evidence="8">
    <location>
        <begin position="20"/>
        <end position="63"/>
    </location>
</feature>
<evidence type="ECO:0000256" key="4">
    <source>
        <dbReference type="ARBA" id="ARBA00023015"/>
    </source>
</evidence>
<evidence type="ECO:0000256" key="7">
    <source>
        <dbReference type="HAMAP-Rule" id="MF_01008"/>
    </source>
</evidence>
<keyword evidence="3" id="KW-0677">Repeat</keyword>
<dbReference type="CDD" id="cd16321">
    <property type="entry name" value="MraZ_C"/>
    <property type="match status" value="1"/>
</dbReference>
<dbReference type="InterPro" id="IPR038619">
    <property type="entry name" value="MraZ_sf"/>
</dbReference>
<evidence type="ECO:0000259" key="8">
    <source>
        <dbReference type="PROSITE" id="PS51740"/>
    </source>
</evidence>
<dbReference type="GO" id="GO:0009295">
    <property type="term" value="C:nucleoid"/>
    <property type="evidence" value="ECO:0007669"/>
    <property type="project" value="UniProtKB-SubCell"/>
</dbReference>
<dbReference type="Pfam" id="PF02381">
    <property type="entry name" value="MraZ"/>
    <property type="match status" value="2"/>
</dbReference>
<dbReference type="HAMAP" id="MF_01008">
    <property type="entry name" value="MraZ"/>
    <property type="match status" value="1"/>
</dbReference>
<dbReference type="GO" id="GO:0000976">
    <property type="term" value="F:transcription cis-regulatory region binding"/>
    <property type="evidence" value="ECO:0007669"/>
    <property type="project" value="TreeGrafter"/>
</dbReference>
<keyword evidence="2 7" id="KW-0963">Cytoplasm</keyword>
<dbReference type="InterPro" id="IPR003444">
    <property type="entry name" value="MraZ"/>
</dbReference>
<dbReference type="GO" id="GO:2000143">
    <property type="term" value="P:negative regulation of DNA-templated transcription initiation"/>
    <property type="evidence" value="ECO:0007669"/>
    <property type="project" value="TreeGrafter"/>
</dbReference>
<dbReference type="InterPro" id="IPR035642">
    <property type="entry name" value="MraZ_N"/>
</dbReference>
<evidence type="ECO:0000256" key="1">
    <source>
        <dbReference type="ARBA" id="ARBA00013860"/>
    </source>
</evidence>
<dbReference type="InterPro" id="IPR007159">
    <property type="entry name" value="SpoVT-AbrB_dom"/>
</dbReference>
<protein>
    <recommendedName>
        <fullName evidence="1 7">Transcriptional regulator MraZ</fullName>
    </recommendedName>
</protein>
<dbReference type="Gene3D" id="3.40.1550.20">
    <property type="entry name" value="Transcriptional regulator MraZ domain"/>
    <property type="match status" value="1"/>
</dbReference>
<dbReference type="PROSITE" id="PS51740">
    <property type="entry name" value="SPOVT_ABRB"/>
    <property type="match status" value="1"/>
</dbReference>
<evidence type="ECO:0000313" key="9">
    <source>
        <dbReference type="EMBL" id="HFK23784.1"/>
    </source>
</evidence>
<dbReference type="GO" id="GO:0003700">
    <property type="term" value="F:DNA-binding transcription factor activity"/>
    <property type="evidence" value="ECO:0007669"/>
    <property type="project" value="UniProtKB-UniRule"/>
</dbReference>
<comment type="similarity">
    <text evidence="7">Belongs to the MraZ family.</text>
</comment>
<name>A0A7C3N8S0_UNCW3</name>
<dbReference type="SUPFAM" id="SSF89447">
    <property type="entry name" value="AbrB/MazE/MraZ-like"/>
    <property type="match status" value="1"/>
</dbReference>
<evidence type="ECO:0000256" key="6">
    <source>
        <dbReference type="ARBA" id="ARBA00023163"/>
    </source>
</evidence>
<gene>
    <name evidence="7" type="primary">mraZ</name>
    <name evidence="9" type="ORF">ENS15_03940</name>
</gene>
<comment type="subunit">
    <text evidence="7">Forms oligomers.</text>
</comment>
<dbReference type="EMBL" id="DSTT01000005">
    <property type="protein sequence ID" value="HFK23784.1"/>
    <property type="molecule type" value="Genomic_DNA"/>
</dbReference>
<dbReference type="GO" id="GO:0005737">
    <property type="term" value="C:cytoplasm"/>
    <property type="evidence" value="ECO:0007669"/>
    <property type="project" value="UniProtKB-UniRule"/>
</dbReference>
<keyword evidence="4 7" id="KW-0805">Transcription regulation</keyword>
<sequence length="155" mass="18219">MVKNGKKWSIMETKLRFIGFKIVNIEENGRIIIPSVFRENLTSKIFFIIPGREKVLHIYPEVSFLKLEEKIEKLESEEEKSIIINTIFANSRKVVRDSVWRISIPQQLLDHANLKNEVKIVGAKDKLDFWNPDIHEEFNKKLLSEKIDLFKKVGL</sequence>
<reference evidence="9" key="1">
    <citation type="journal article" date="2020" name="mSystems">
        <title>Genome- and Community-Level Interaction Insights into Carbon Utilization and Element Cycling Functions of Hydrothermarchaeota in Hydrothermal Sediment.</title>
        <authorList>
            <person name="Zhou Z."/>
            <person name="Liu Y."/>
            <person name="Xu W."/>
            <person name="Pan J."/>
            <person name="Luo Z.H."/>
            <person name="Li M."/>
        </authorList>
    </citation>
    <scope>NUCLEOTIDE SEQUENCE [LARGE SCALE GENOMIC DNA]</scope>
    <source>
        <strain evidence="9">SpSt-464</strain>
    </source>
</reference>
<dbReference type="InterPro" id="IPR037914">
    <property type="entry name" value="SpoVT-AbrB_sf"/>
</dbReference>
<evidence type="ECO:0000256" key="2">
    <source>
        <dbReference type="ARBA" id="ARBA00022490"/>
    </source>
</evidence>
<dbReference type="InterPro" id="IPR020603">
    <property type="entry name" value="MraZ_dom"/>
</dbReference>
<comment type="caution">
    <text evidence="9">The sequence shown here is derived from an EMBL/GenBank/DDBJ whole genome shotgun (WGS) entry which is preliminary data.</text>
</comment>
<keyword evidence="5 7" id="KW-0238">DNA-binding</keyword>
<dbReference type="CDD" id="cd16320">
    <property type="entry name" value="MraZ_N"/>
    <property type="match status" value="1"/>
</dbReference>
<keyword evidence="6 7" id="KW-0804">Transcription</keyword>
<dbReference type="PANTHER" id="PTHR34701:SF1">
    <property type="entry name" value="TRANSCRIPTIONAL REGULATOR MRAZ"/>
    <property type="match status" value="1"/>
</dbReference>
<organism evidence="9">
    <name type="scientific">candidate division WOR-3 bacterium</name>
    <dbReference type="NCBI Taxonomy" id="2052148"/>
    <lineage>
        <taxon>Bacteria</taxon>
        <taxon>Bacteria division WOR-3</taxon>
    </lineage>
</organism>
<dbReference type="InterPro" id="IPR035644">
    <property type="entry name" value="MraZ_C"/>
</dbReference>
<evidence type="ECO:0000256" key="3">
    <source>
        <dbReference type="ARBA" id="ARBA00022737"/>
    </source>
</evidence>